<reference evidence="7" key="2">
    <citation type="submission" date="2024-08" db="UniProtKB">
        <authorList>
            <consortium name="EnsemblMetazoa"/>
        </authorList>
    </citation>
    <scope>IDENTIFICATION</scope>
</reference>
<dbReference type="GO" id="GO:0008270">
    <property type="term" value="F:zinc ion binding"/>
    <property type="evidence" value="ECO:0007669"/>
    <property type="project" value="UniProtKB-KW"/>
</dbReference>
<evidence type="ECO:0000256" key="1">
    <source>
        <dbReference type="ARBA" id="ARBA00022771"/>
    </source>
</evidence>
<evidence type="ECO:0000313" key="7">
    <source>
        <dbReference type="EnsemblMetazoa" id="XP_019770512.1"/>
    </source>
</evidence>
<keyword evidence="2" id="KW-0862">Zinc</keyword>
<feature type="coiled-coil region" evidence="4">
    <location>
        <begin position="46"/>
        <end position="77"/>
    </location>
</feature>
<dbReference type="AlphaFoldDB" id="A0AAR5QBB2"/>
<dbReference type="EnsemblMetazoa" id="XM_019914953.1">
    <property type="protein sequence ID" value="XP_019770512.1"/>
    <property type="gene ID" value="LOC109544644"/>
</dbReference>
<evidence type="ECO:0000313" key="8">
    <source>
        <dbReference type="Proteomes" id="UP000019118"/>
    </source>
</evidence>
<organism evidence="7 8">
    <name type="scientific">Dendroctonus ponderosae</name>
    <name type="common">Mountain pine beetle</name>
    <dbReference type="NCBI Taxonomy" id="77166"/>
    <lineage>
        <taxon>Eukaryota</taxon>
        <taxon>Metazoa</taxon>
        <taxon>Ecdysozoa</taxon>
        <taxon>Arthropoda</taxon>
        <taxon>Hexapoda</taxon>
        <taxon>Insecta</taxon>
        <taxon>Pterygota</taxon>
        <taxon>Neoptera</taxon>
        <taxon>Endopterygota</taxon>
        <taxon>Coleoptera</taxon>
        <taxon>Polyphaga</taxon>
        <taxon>Cucujiformia</taxon>
        <taxon>Curculionidae</taxon>
        <taxon>Scolytinae</taxon>
        <taxon>Dendroctonus</taxon>
    </lineage>
</organism>
<evidence type="ECO:0000256" key="3">
    <source>
        <dbReference type="PROSITE-ProRule" id="PRU00175"/>
    </source>
</evidence>
<dbReference type="Proteomes" id="UP000019118">
    <property type="component" value="Unassembled WGS sequence"/>
</dbReference>
<sequence>MPEPTGEHHAEQRQAPSRNNPLIKPFVVLALPGMYLFYKYNQYKRKRKENATRRLAERELQHLNSKIEKLLSKLEESQPELATCREEECVICINAKATMQTLPCDHQVVCRRCFVKTIQIAVSQRLLPLRCVICRSKILRLKNGRPMLPSSISGYSMTSGDSSVPASDSLYSVSSGGSSISSSSSSSDGAHLKHQTAPGRKCCDGHCVGGAYPRQPSTGAIRRSQKQEMKMTLKDYCRAEKSHINRLPPIRESSPLHSVPPASTRIRCAQKIITQLELPFLGRSSKGNKYEKLQQNDEEDELAYVNPSKNSVKEKNDKKPEDRKRWWSDRTKSEERIDNKKNEILEKSMEMKEKLVVIKNTKGKLKESRDAKL</sequence>
<dbReference type="InterPro" id="IPR013083">
    <property type="entry name" value="Znf_RING/FYVE/PHD"/>
</dbReference>
<evidence type="ECO:0000256" key="5">
    <source>
        <dbReference type="SAM" id="MobiDB-lite"/>
    </source>
</evidence>
<reference evidence="8" key="1">
    <citation type="journal article" date="2013" name="Genome Biol.">
        <title>Draft genome of the mountain pine beetle, Dendroctonus ponderosae Hopkins, a major forest pest.</title>
        <authorList>
            <person name="Keeling C.I."/>
            <person name="Yuen M.M."/>
            <person name="Liao N.Y."/>
            <person name="Docking T.R."/>
            <person name="Chan S.K."/>
            <person name="Taylor G.A."/>
            <person name="Palmquist D.L."/>
            <person name="Jackman S.D."/>
            <person name="Nguyen A."/>
            <person name="Li M."/>
            <person name="Henderson H."/>
            <person name="Janes J.K."/>
            <person name="Zhao Y."/>
            <person name="Pandoh P."/>
            <person name="Moore R."/>
            <person name="Sperling F.A."/>
            <person name="Huber D.P."/>
            <person name="Birol I."/>
            <person name="Jones S.J."/>
            <person name="Bohlmann J."/>
        </authorList>
    </citation>
    <scope>NUCLEOTIDE SEQUENCE</scope>
</reference>
<proteinExistence type="predicted"/>
<evidence type="ECO:0000256" key="4">
    <source>
        <dbReference type="SAM" id="Coils"/>
    </source>
</evidence>
<name>A0AAR5QBB2_DENPD</name>
<dbReference type="GeneID" id="109544644"/>
<evidence type="ECO:0000256" key="2">
    <source>
        <dbReference type="ARBA" id="ARBA00022833"/>
    </source>
</evidence>
<keyword evidence="4" id="KW-0175">Coiled coil</keyword>
<keyword evidence="8" id="KW-1185">Reference proteome</keyword>
<dbReference type="Gene3D" id="3.30.40.10">
    <property type="entry name" value="Zinc/RING finger domain, C3HC4 (zinc finger)"/>
    <property type="match status" value="1"/>
</dbReference>
<dbReference type="PROSITE" id="PS50089">
    <property type="entry name" value="ZF_RING_2"/>
    <property type="match status" value="1"/>
</dbReference>
<dbReference type="KEGG" id="dpa:109544644"/>
<feature type="domain" description="RING-type" evidence="6">
    <location>
        <begin position="89"/>
        <end position="135"/>
    </location>
</feature>
<feature type="compositionally biased region" description="Basic and acidic residues" evidence="5">
    <location>
        <begin position="311"/>
        <end position="352"/>
    </location>
</feature>
<dbReference type="Pfam" id="PF13920">
    <property type="entry name" value="zf-C3HC4_3"/>
    <property type="match status" value="1"/>
</dbReference>
<dbReference type="InterPro" id="IPR001841">
    <property type="entry name" value="Znf_RING"/>
</dbReference>
<evidence type="ECO:0000259" key="6">
    <source>
        <dbReference type="PROSITE" id="PS50089"/>
    </source>
</evidence>
<protein>
    <recommendedName>
        <fullName evidence="6">RING-type domain-containing protein</fullName>
    </recommendedName>
</protein>
<dbReference type="SUPFAM" id="SSF57850">
    <property type="entry name" value="RING/U-box"/>
    <property type="match status" value="1"/>
</dbReference>
<keyword evidence="1 3" id="KW-0479">Metal-binding</keyword>
<keyword evidence="1 3" id="KW-0863">Zinc-finger</keyword>
<feature type="region of interest" description="Disordered" evidence="5">
    <location>
        <begin position="291"/>
        <end position="352"/>
    </location>
</feature>
<accession>A0AAR5QBB2</accession>